<reference evidence="2" key="1">
    <citation type="submission" date="2018-09" db="EMBL/GenBank/DDBJ databases">
        <title>Complete sequence of plasmid pNDM-2248 from Escherichia coli 2248.</title>
        <authorList>
            <person name="Li M."/>
            <person name="Li F."/>
            <person name="Tong Y."/>
        </authorList>
    </citation>
    <scope>NUCLEOTIDE SEQUENCE</scope>
    <source>
        <strain evidence="2">2248</strain>
        <plasmid evidence="2">pNDM-2248</plasmid>
    </source>
</reference>
<sequence>MPSRAAASRPRAQKEIKSTSRRKRRAPFSPEPGTAYIPDPC</sequence>
<evidence type="ECO:0000256" key="1">
    <source>
        <dbReference type="SAM" id="MobiDB-lite"/>
    </source>
</evidence>
<accession>A0A3G2CDX1</accession>
<feature type="region of interest" description="Disordered" evidence="1">
    <location>
        <begin position="1"/>
        <end position="41"/>
    </location>
</feature>
<organism evidence="2">
    <name type="scientific">Escherichia coli</name>
    <dbReference type="NCBI Taxonomy" id="562"/>
    <lineage>
        <taxon>Bacteria</taxon>
        <taxon>Pseudomonadati</taxon>
        <taxon>Pseudomonadota</taxon>
        <taxon>Gammaproteobacteria</taxon>
        <taxon>Enterobacterales</taxon>
        <taxon>Enterobacteriaceae</taxon>
        <taxon>Escherichia</taxon>
    </lineage>
</organism>
<protein>
    <submittedName>
        <fullName evidence="2">Uncharacterized protein</fullName>
    </submittedName>
</protein>
<proteinExistence type="predicted"/>
<name>A0A3G2CDX1_ECOLX</name>
<dbReference type="AlphaFoldDB" id="A0A3G2CDX1"/>
<feature type="compositionally biased region" description="Low complexity" evidence="1">
    <location>
        <begin position="1"/>
        <end position="10"/>
    </location>
</feature>
<keyword evidence="2" id="KW-0614">Plasmid</keyword>
<geneLocation type="plasmid" evidence="2">
    <name>pNDM-2248</name>
</geneLocation>
<evidence type="ECO:0000313" key="2">
    <source>
        <dbReference type="EMBL" id="AYM50788.1"/>
    </source>
</evidence>
<dbReference type="EMBL" id="MH844629">
    <property type="protein sequence ID" value="AYM50788.1"/>
    <property type="molecule type" value="Genomic_DNA"/>
</dbReference>